<accession>A0A8S1VXP0</accession>
<feature type="transmembrane region" description="Helical" evidence="1">
    <location>
        <begin position="124"/>
        <end position="147"/>
    </location>
</feature>
<dbReference type="EMBL" id="CAJJDP010000078">
    <property type="protein sequence ID" value="CAD8182544.1"/>
    <property type="molecule type" value="Genomic_DNA"/>
</dbReference>
<proteinExistence type="predicted"/>
<keyword evidence="1" id="KW-0812">Transmembrane</keyword>
<dbReference type="AlphaFoldDB" id="A0A8S1VXP0"/>
<name>A0A8S1VXP0_PAROT</name>
<keyword evidence="1" id="KW-0472">Membrane</keyword>
<comment type="caution">
    <text evidence="2">The sequence shown here is derived from an EMBL/GenBank/DDBJ whole genome shotgun (WGS) entry which is preliminary data.</text>
</comment>
<keyword evidence="1" id="KW-1133">Transmembrane helix</keyword>
<sequence length="347" mass="41681">MRNNQIFFYRFKVYVVYYNNNITISIQDYSGQFLNYNMAQNETNFNIKLLTSSIVGKLKQSYQLDQFISIQIQQLTQYLIGINNQLVYILNFNYSEQNQSNQFSEICSINISINANSLKAAYNFYPSMMIIIGLSANTTIYLFNYYYNTKSIIRYSKYTFRDKFSNFLVTYNNILLLRLNKTVEIMIFDFKNYFYFKLIINKQIVQQYTIQSNINSCENIIIVILLFITNINEVIIISNDQNSLPIPISLIKVNFKILQINLVYQQLILSYLCYDDDKNTCFKFIMFKIYQHTTMQRIFIAQMWIMKQQYNQLTYTYMQFLVITLFMFIILPCQIIKIYIQFIHLFR</sequence>
<keyword evidence="3" id="KW-1185">Reference proteome</keyword>
<evidence type="ECO:0000313" key="2">
    <source>
        <dbReference type="EMBL" id="CAD8182544.1"/>
    </source>
</evidence>
<protein>
    <recommendedName>
        <fullName evidence="4">Transmembrane protein</fullName>
    </recommendedName>
</protein>
<dbReference type="Proteomes" id="UP000683925">
    <property type="component" value="Unassembled WGS sequence"/>
</dbReference>
<gene>
    <name evidence="2" type="ORF">POCTA_138.1.T0790080</name>
</gene>
<reference evidence="2" key="1">
    <citation type="submission" date="2021-01" db="EMBL/GenBank/DDBJ databases">
        <authorList>
            <consortium name="Genoscope - CEA"/>
            <person name="William W."/>
        </authorList>
    </citation>
    <scope>NUCLEOTIDE SEQUENCE</scope>
</reference>
<organism evidence="2 3">
    <name type="scientific">Paramecium octaurelia</name>
    <dbReference type="NCBI Taxonomy" id="43137"/>
    <lineage>
        <taxon>Eukaryota</taxon>
        <taxon>Sar</taxon>
        <taxon>Alveolata</taxon>
        <taxon>Ciliophora</taxon>
        <taxon>Intramacronucleata</taxon>
        <taxon>Oligohymenophorea</taxon>
        <taxon>Peniculida</taxon>
        <taxon>Parameciidae</taxon>
        <taxon>Paramecium</taxon>
    </lineage>
</organism>
<evidence type="ECO:0000313" key="3">
    <source>
        <dbReference type="Proteomes" id="UP000683925"/>
    </source>
</evidence>
<evidence type="ECO:0000256" key="1">
    <source>
        <dbReference type="SAM" id="Phobius"/>
    </source>
</evidence>
<evidence type="ECO:0008006" key="4">
    <source>
        <dbReference type="Google" id="ProtNLM"/>
    </source>
</evidence>
<dbReference type="OrthoDB" id="10639932at2759"/>
<feature type="transmembrane region" description="Helical" evidence="1">
    <location>
        <begin position="317"/>
        <end position="340"/>
    </location>
</feature>